<dbReference type="OrthoDB" id="9773478at2"/>
<dbReference type="Gene3D" id="3.20.20.370">
    <property type="entry name" value="Glycoside hydrolase/deacetylase"/>
    <property type="match status" value="1"/>
</dbReference>
<gene>
    <name evidence="1" type="ORF">K239x_17940</name>
</gene>
<dbReference type="EMBL" id="CP036526">
    <property type="protein sequence ID" value="QDT09843.1"/>
    <property type="molecule type" value="Genomic_DNA"/>
</dbReference>
<dbReference type="Pfam" id="PF03746">
    <property type="entry name" value="LamB_YcsF"/>
    <property type="match status" value="1"/>
</dbReference>
<dbReference type="PANTHER" id="PTHR30292">
    <property type="entry name" value="UNCHARACTERIZED PROTEIN YBGL-RELATED"/>
    <property type="match status" value="1"/>
</dbReference>
<proteinExistence type="predicted"/>
<evidence type="ECO:0000313" key="1">
    <source>
        <dbReference type="EMBL" id="QDT09843.1"/>
    </source>
</evidence>
<dbReference type="GO" id="GO:0005975">
    <property type="term" value="P:carbohydrate metabolic process"/>
    <property type="evidence" value="ECO:0007669"/>
    <property type="project" value="InterPro"/>
</dbReference>
<dbReference type="Proteomes" id="UP000319817">
    <property type="component" value="Chromosome"/>
</dbReference>
<dbReference type="InterPro" id="IPR011330">
    <property type="entry name" value="Glyco_hydro/deAcase_b/a-brl"/>
</dbReference>
<reference evidence="1 2" key="1">
    <citation type="submission" date="2019-02" db="EMBL/GenBank/DDBJ databases">
        <title>Deep-cultivation of Planctomycetes and their phenomic and genomic characterization uncovers novel biology.</title>
        <authorList>
            <person name="Wiegand S."/>
            <person name="Jogler M."/>
            <person name="Boedeker C."/>
            <person name="Pinto D."/>
            <person name="Vollmers J."/>
            <person name="Rivas-Marin E."/>
            <person name="Kohn T."/>
            <person name="Peeters S.H."/>
            <person name="Heuer A."/>
            <person name="Rast P."/>
            <person name="Oberbeckmann S."/>
            <person name="Bunk B."/>
            <person name="Jeske O."/>
            <person name="Meyerdierks A."/>
            <person name="Storesund J.E."/>
            <person name="Kallscheuer N."/>
            <person name="Luecker S."/>
            <person name="Lage O.M."/>
            <person name="Pohl T."/>
            <person name="Merkel B.J."/>
            <person name="Hornburger P."/>
            <person name="Mueller R.-W."/>
            <person name="Bruemmer F."/>
            <person name="Labrenz M."/>
            <person name="Spormann A.M."/>
            <person name="Op den Camp H."/>
            <person name="Overmann J."/>
            <person name="Amann R."/>
            <person name="Jetten M.S.M."/>
            <person name="Mascher T."/>
            <person name="Medema M.H."/>
            <person name="Devos D.P."/>
            <person name="Kaster A.-K."/>
            <person name="Ovreas L."/>
            <person name="Rohde M."/>
            <person name="Galperin M.Y."/>
            <person name="Jogler C."/>
        </authorList>
    </citation>
    <scope>NUCLEOTIDE SEQUENCE [LARGE SCALE GENOMIC DNA]</scope>
    <source>
        <strain evidence="1 2">K23_9</strain>
    </source>
</reference>
<keyword evidence="2" id="KW-1185">Reference proteome</keyword>
<name>A0A517NRU7_9BACT</name>
<dbReference type="AlphaFoldDB" id="A0A517NRU7"/>
<dbReference type="RefSeq" id="WP_145417418.1">
    <property type="nucleotide sequence ID" value="NZ_CP036526.1"/>
</dbReference>
<sequence length="233" mass="25716">MLINADVGESNAGSEIDLQLLQHVDLLNIALGAHAGDVDWNRQLCDLATAEGKKVSIHPGYPDREGFGRRQLDMPWTSLCRSLDQQRSVLPEITTCKFHGAIYNRSLTDVDFAGQLVKWCVSAGIVELIAPADSYIAVEARSCEIAVLREAFADRRYQFAQGQLTLVPRSEPGAVIDDPKLAIDQVAEIALRSRVQLADGLYYDIACDTICLHGDRATAVELAARMNQWRPRP</sequence>
<protein>
    <submittedName>
        <fullName evidence="1">LamB/YcsF family protein</fullName>
    </submittedName>
</protein>
<dbReference type="PANTHER" id="PTHR30292:SF0">
    <property type="entry name" value="5-OXOPROLINASE SUBUNIT A"/>
    <property type="match status" value="1"/>
</dbReference>
<accession>A0A517NRU7</accession>
<evidence type="ECO:0000313" key="2">
    <source>
        <dbReference type="Proteomes" id="UP000319817"/>
    </source>
</evidence>
<dbReference type="SUPFAM" id="SSF88713">
    <property type="entry name" value="Glycoside hydrolase/deacetylase"/>
    <property type="match status" value="1"/>
</dbReference>
<organism evidence="1 2">
    <name type="scientific">Stieleria marina</name>
    <dbReference type="NCBI Taxonomy" id="1930275"/>
    <lineage>
        <taxon>Bacteria</taxon>
        <taxon>Pseudomonadati</taxon>
        <taxon>Planctomycetota</taxon>
        <taxon>Planctomycetia</taxon>
        <taxon>Pirellulales</taxon>
        <taxon>Pirellulaceae</taxon>
        <taxon>Stieleria</taxon>
    </lineage>
</organism>
<dbReference type="InterPro" id="IPR005501">
    <property type="entry name" value="LamB/YcsF/PxpA-like"/>
</dbReference>